<dbReference type="PROSITE" id="PS00972">
    <property type="entry name" value="USP_1"/>
    <property type="match status" value="1"/>
</dbReference>
<dbReference type="InterPro" id="IPR028889">
    <property type="entry name" value="USP"/>
</dbReference>
<dbReference type="Gramene" id="LPERR08G18070.1">
    <property type="protein sequence ID" value="LPERR08G18070.1"/>
    <property type="gene ID" value="LPERR08G18070"/>
</dbReference>
<keyword evidence="6" id="KW-1185">Reference proteome</keyword>
<dbReference type="Proteomes" id="UP000032180">
    <property type="component" value="Chromosome 8"/>
</dbReference>
<dbReference type="AlphaFoldDB" id="A0A0D9XA17"/>
<dbReference type="SUPFAM" id="SSF57850">
    <property type="entry name" value="RING/U-box"/>
    <property type="match status" value="1"/>
</dbReference>
<feature type="region of interest" description="Disordered" evidence="3">
    <location>
        <begin position="595"/>
        <end position="630"/>
    </location>
</feature>
<feature type="compositionally biased region" description="Low complexity" evidence="3">
    <location>
        <begin position="604"/>
        <end position="617"/>
    </location>
</feature>
<dbReference type="Gene3D" id="3.90.70.10">
    <property type="entry name" value="Cysteine proteinases"/>
    <property type="match status" value="2"/>
</dbReference>
<feature type="domain" description="USP" evidence="4">
    <location>
        <begin position="325"/>
        <end position="833"/>
    </location>
</feature>
<evidence type="ECO:0000313" key="6">
    <source>
        <dbReference type="Proteomes" id="UP000032180"/>
    </source>
</evidence>
<keyword evidence="2" id="KW-0788">Thiol protease</keyword>
<dbReference type="STRING" id="77586.A0A0D9XA17"/>
<dbReference type="InterPro" id="IPR038765">
    <property type="entry name" value="Papain-like_cys_pep_sf"/>
</dbReference>
<dbReference type="CDD" id="cd02667">
    <property type="entry name" value="Peptidase_C19K"/>
    <property type="match status" value="1"/>
</dbReference>
<evidence type="ECO:0000313" key="5">
    <source>
        <dbReference type="EnsemblPlants" id="LPERR08G18070.1"/>
    </source>
</evidence>
<dbReference type="HOGENOM" id="CLU_005952_0_0_1"/>
<comment type="catalytic activity">
    <reaction evidence="2">
        <text>Thiol-dependent hydrolysis of ester, thioester, amide, peptide and isopeptide bonds formed by the C-terminal Gly of ubiquitin (a 76-residue protein attached to proteins as an intracellular targeting signal).</text>
        <dbReference type="EC" id="3.4.19.12"/>
    </reaction>
</comment>
<evidence type="ECO:0000256" key="2">
    <source>
        <dbReference type="RuleBase" id="RU366025"/>
    </source>
</evidence>
<feature type="compositionally biased region" description="Low complexity" evidence="3">
    <location>
        <begin position="15"/>
        <end position="31"/>
    </location>
</feature>
<dbReference type="PROSITE" id="PS50235">
    <property type="entry name" value="USP_3"/>
    <property type="match status" value="1"/>
</dbReference>
<dbReference type="PROSITE" id="PS00973">
    <property type="entry name" value="USP_2"/>
    <property type="match status" value="1"/>
</dbReference>
<keyword evidence="2" id="KW-0833">Ubl conjugation pathway</keyword>
<dbReference type="EC" id="3.4.19.12" evidence="2"/>
<feature type="region of interest" description="Disordered" evidence="3">
    <location>
        <begin position="1"/>
        <end position="38"/>
    </location>
</feature>
<dbReference type="InterPro" id="IPR001394">
    <property type="entry name" value="Peptidase_C19_UCH"/>
</dbReference>
<proteinExistence type="inferred from homology"/>
<protein>
    <recommendedName>
        <fullName evidence="2">Ubiquitin carboxyl-terminal hydrolase</fullName>
        <ecNumber evidence="2">3.4.19.12</ecNumber>
    </recommendedName>
</protein>
<dbReference type="InterPro" id="IPR018200">
    <property type="entry name" value="USP_CS"/>
</dbReference>
<feature type="compositionally biased region" description="Basic and acidic residues" evidence="3">
    <location>
        <begin position="1"/>
        <end position="14"/>
    </location>
</feature>
<dbReference type="EnsemblPlants" id="LPERR08G18070.1">
    <property type="protein sequence ID" value="LPERR08G18070.1"/>
    <property type="gene ID" value="LPERR08G18070"/>
</dbReference>
<reference evidence="6" key="2">
    <citation type="submission" date="2013-12" db="EMBL/GenBank/DDBJ databases">
        <authorList>
            <person name="Yu Y."/>
            <person name="Lee S."/>
            <person name="de Baynast K."/>
            <person name="Wissotski M."/>
            <person name="Liu L."/>
            <person name="Talag J."/>
            <person name="Goicoechea J."/>
            <person name="Angelova A."/>
            <person name="Jetty R."/>
            <person name="Kudrna D."/>
            <person name="Golser W."/>
            <person name="Rivera L."/>
            <person name="Zhang J."/>
            <person name="Wing R."/>
        </authorList>
    </citation>
    <scope>NUCLEOTIDE SEQUENCE</scope>
</reference>
<feature type="region of interest" description="Disordered" evidence="3">
    <location>
        <begin position="678"/>
        <end position="712"/>
    </location>
</feature>
<feature type="compositionally biased region" description="Basic and acidic residues" evidence="3">
    <location>
        <begin position="700"/>
        <end position="712"/>
    </location>
</feature>
<evidence type="ECO:0000256" key="3">
    <source>
        <dbReference type="SAM" id="MobiDB-lite"/>
    </source>
</evidence>
<dbReference type="GO" id="GO:0006508">
    <property type="term" value="P:proteolysis"/>
    <property type="evidence" value="ECO:0007669"/>
    <property type="project" value="UniProtKB-KW"/>
</dbReference>
<dbReference type="Pfam" id="PF00443">
    <property type="entry name" value="UCH"/>
    <property type="match status" value="1"/>
</dbReference>
<dbReference type="SUPFAM" id="SSF54001">
    <property type="entry name" value="Cysteine proteinases"/>
    <property type="match status" value="1"/>
</dbReference>
<dbReference type="GO" id="GO:0004843">
    <property type="term" value="F:cysteine-type deubiquitinase activity"/>
    <property type="evidence" value="ECO:0007669"/>
    <property type="project" value="UniProtKB-UniRule"/>
</dbReference>
<evidence type="ECO:0000256" key="1">
    <source>
        <dbReference type="ARBA" id="ARBA00009085"/>
    </source>
</evidence>
<reference evidence="5" key="3">
    <citation type="submission" date="2015-04" db="UniProtKB">
        <authorList>
            <consortium name="EnsemblPlants"/>
        </authorList>
    </citation>
    <scope>IDENTIFICATION</scope>
</reference>
<dbReference type="PANTHER" id="PTHR24006">
    <property type="entry name" value="UBIQUITIN CARBOXYL-TERMINAL HYDROLASE"/>
    <property type="match status" value="1"/>
</dbReference>
<accession>A0A0D9XA17</accession>
<dbReference type="InterPro" id="IPR050164">
    <property type="entry name" value="Peptidase_C19"/>
</dbReference>
<comment type="similarity">
    <text evidence="1 2">Belongs to the peptidase C19 family.</text>
</comment>
<dbReference type="GO" id="GO:0016579">
    <property type="term" value="P:protein deubiquitination"/>
    <property type="evidence" value="ECO:0007669"/>
    <property type="project" value="InterPro"/>
</dbReference>
<dbReference type="PANTHER" id="PTHR24006:SF807">
    <property type="entry name" value="OS08G0527100 PROTEIN"/>
    <property type="match status" value="1"/>
</dbReference>
<comment type="function">
    <text evidence="2">Recognizes and hydrolyzes the peptide bond at the C-terminal Gly of ubiquitin. Involved in the processing of poly-ubiquitin precursors as well as that of ubiquitinated proteins.</text>
</comment>
<evidence type="ECO:0000259" key="4">
    <source>
        <dbReference type="PROSITE" id="PS50235"/>
    </source>
</evidence>
<dbReference type="GO" id="GO:0005829">
    <property type="term" value="C:cytosol"/>
    <property type="evidence" value="ECO:0007669"/>
    <property type="project" value="TreeGrafter"/>
</dbReference>
<dbReference type="GO" id="GO:0005634">
    <property type="term" value="C:nucleus"/>
    <property type="evidence" value="ECO:0007669"/>
    <property type="project" value="TreeGrafter"/>
</dbReference>
<organism evidence="5 6">
    <name type="scientific">Leersia perrieri</name>
    <dbReference type="NCBI Taxonomy" id="77586"/>
    <lineage>
        <taxon>Eukaryota</taxon>
        <taxon>Viridiplantae</taxon>
        <taxon>Streptophyta</taxon>
        <taxon>Embryophyta</taxon>
        <taxon>Tracheophyta</taxon>
        <taxon>Spermatophyta</taxon>
        <taxon>Magnoliopsida</taxon>
        <taxon>Liliopsida</taxon>
        <taxon>Poales</taxon>
        <taxon>Poaceae</taxon>
        <taxon>BOP clade</taxon>
        <taxon>Oryzoideae</taxon>
        <taxon>Oryzeae</taxon>
        <taxon>Oryzinae</taxon>
        <taxon>Leersia</taxon>
    </lineage>
</organism>
<reference evidence="5 6" key="1">
    <citation type="submission" date="2012-08" db="EMBL/GenBank/DDBJ databases">
        <title>Oryza genome evolution.</title>
        <authorList>
            <person name="Wing R.A."/>
        </authorList>
    </citation>
    <scope>NUCLEOTIDE SEQUENCE</scope>
</reference>
<name>A0A0D9XA17_9ORYZ</name>
<sequence length="835" mass="91594">MARSRERATEEKEPAAGTEAAGSRRAAAAAPAPLPEEDASDLLKKAAALTRKDSSIHRCQHVRCGQSFIDLGIALIKASVDPPLCEAYDCGSGSTEGEGSSILDCGRIFCAGHARQHALSWRHLVALMHKRPNVACCFGCDDSYFISNVRYGDTVGDNDGLTISALKKDEKGMMMVGNEAGGHASEKTEVGSGGGSMEVLTSDVSPQRCNHVYKKSEVVRVIKRIMLSDIASTCSDSTFDNTTGRSMILVCLGCEKPFCNGHADTHAKSTKHWNYLIYRSPYLVCCFVCKGIVFLAGKDKEDLQADNATAGHGSESFIEHAHAIKGMPNLGNTCYLNSLVQCLHVLGRLRARMLRLDPTTGGLGAILRHLFDDTDNVNNAKGLLDPSQLWRYFCFLFPMFRGTSMQDSHEALCYLLNGLDMDEAIMNSPNMQDGVPTVSDSIFGGQLSVTTLRKCCSFHSVSHDVFHNLSVPLPLKKSPAKIIEIPEWVTKGRRSQLKRNIEKTRTIAEHGDSQNATSELKDVVMVKTSEPLEVDSTIVEQTSQSKDVVQGPLQTSQSKDVTTANYHIPEDLGAPPPVSPLREDDARTVFGIDAEKNGSAVQPEVSTETEVTTSSRKVTSKDNGKSRSGSVDINSLASIEECLELHFKVETIEWTCENCSKVDQKPDIILGNCSEHMMSSTSEEGGRGKQAKLHPSADQVEEKQNEQKDRNKGAIRKNLISKLPPVLAIHLKRSLRTHKVMGHVSFKEILDVGQFMDPSSEEKDNSRYRLVAVIEHQGFSLNSGHFLAYARPNPPQQTNGSSSWFCASDAEIKEISFEEVLKCEAYLLFYERIEG</sequence>
<dbReference type="eggNOG" id="KOG1873">
    <property type="taxonomic scope" value="Eukaryota"/>
</dbReference>
<keyword evidence="2" id="KW-0645">Protease</keyword>
<keyword evidence="2" id="KW-0378">Hydrolase</keyword>